<proteinExistence type="predicted"/>
<comment type="caution">
    <text evidence="1">The sequence shown here is derived from an EMBL/GenBank/DDBJ whole genome shotgun (WGS) entry which is preliminary data.</text>
</comment>
<sequence>MPKAMVIFRVKPTVAQVVPVVFITNQTLLHLSPTGVPALARKLVQKVQQMAAKQCIPYQEIQLDCDWTRSSRSRYFALLRAIQQEAKVPLSATIRLHQVKFVAQTGVPPVARGMLMAYNMTDWKRPGTRNSILDLTELRRYTPYLPGYPLPLDLALPLFRWTVVFRNNRVMTLLNNVDGNALHAQTALTPQPDSTRFVVTRDTMALGISLRRGDLLRTEACRPVDLEAAKALVLAQLPDQKRTFTFYHLDAAVLNAYPPATLKKLILSPPDQAP</sequence>
<reference evidence="1" key="1">
    <citation type="submission" date="2021-03" db="EMBL/GenBank/DDBJ databases">
        <title>Fibrella sp. HMF5335 genome sequencing and assembly.</title>
        <authorList>
            <person name="Kang H."/>
            <person name="Kim H."/>
            <person name="Bae S."/>
            <person name="Joh K."/>
        </authorList>
    </citation>
    <scope>NUCLEOTIDE SEQUENCE</scope>
    <source>
        <strain evidence="1">HMF5335</strain>
    </source>
</reference>
<evidence type="ECO:0000313" key="2">
    <source>
        <dbReference type="Proteomes" id="UP000664034"/>
    </source>
</evidence>
<dbReference type="RefSeq" id="WP_207363893.1">
    <property type="nucleotide sequence ID" value="NZ_JAFMYV010000003.1"/>
</dbReference>
<dbReference type="AlphaFoldDB" id="A0A939K4L9"/>
<evidence type="ECO:0000313" key="1">
    <source>
        <dbReference type="EMBL" id="MBO0936326.1"/>
    </source>
</evidence>
<gene>
    <name evidence="1" type="ORF">J2I47_07175</name>
</gene>
<dbReference type="Proteomes" id="UP000664034">
    <property type="component" value="Unassembled WGS sequence"/>
</dbReference>
<name>A0A939K4L9_9BACT</name>
<dbReference type="EMBL" id="JAFMYV010000003">
    <property type="protein sequence ID" value="MBO0936326.1"/>
    <property type="molecule type" value="Genomic_DNA"/>
</dbReference>
<keyword evidence="2" id="KW-1185">Reference proteome</keyword>
<protein>
    <submittedName>
        <fullName evidence="1">Uncharacterized protein</fullName>
    </submittedName>
</protein>
<organism evidence="1 2">
    <name type="scientific">Fibrella rubiginis</name>
    <dbReference type="NCBI Taxonomy" id="2817060"/>
    <lineage>
        <taxon>Bacteria</taxon>
        <taxon>Pseudomonadati</taxon>
        <taxon>Bacteroidota</taxon>
        <taxon>Cytophagia</taxon>
        <taxon>Cytophagales</taxon>
        <taxon>Spirosomataceae</taxon>
        <taxon>Fibrella</taxon>
    </lineage>
</organism>
<accession>A0A939K4L9</accession>